<evidence type="ECO:0000313" key="3">
    <source>
        <dbReference type="Proteomes" id="UP001152795"/>
    </source>
</evidence>
<organism evidence="2 3">
    <name type="scientific">Paramuricea clavata</name>
    <name type="common">Red gorgonian</name>
    <name type="synonym">Violescent sea-whip</name>
    <dbReference type="NCBI Taxonomy" id="317549"/>
    <lineage>
        <taxon>Eukaryota</taxon>
        <taxon>Metazoa</taxon>
        <taxon>Cnidaria</taxon>
        <taxon>Anthozoa</taxon>
        <taxon>Octocorallia</taxon>
        <taxon>Malacalcyonacea</taxon>
        <taxon>Plexauridae</taxon>
        <taxon>Paramuricea</taxon>
    </lineage>
</organism>
<evidence type="ECO:0000256" key="1">
    <source>
        <dbReference type="SAM" id="MobiDB-lite"/>
    </source>
</evidence>
<evidence type="ECO:0000313" key="2">
    <source>
        <dbReference type="EMBL" id="CAB4029507.1"/>
    </source>
</evidence>
<dbReference type="EMBL" id="CACRXK020016214">
    <property type="protein sequence ID" value="CAB4029507.1"/>
    <property type="molecule type" value="Genomic_DNA"/>
</dbReference>
<feature type="region of interest" description="Disordered" evidence="1">
    <location>
        <begin position="78"/>
        <end position="98"/>
    </location>
</feature>
<reference evidence="2" key="1">
    <citation type="submission" date="2020-04" db="EMBL/GenBank/DDBJ databases">
        <authorList>
            <person name="Alioto T."/>
            <person name="Alioto T."/>
            <person name="Gomez Garrido J."/>
        </authorList>
    </citation>
    <scope>NUCLEOTIDE SEQUENCE</scope>
    <source>
        <strain evidence="2">A484AB</strain>
    </source>
</reference>
<feature type="region of interest" description="Disordered" evidence="1">
    <location>
        <begin position="1"/>
        <end position="37"/>
    </location>
</feature>
<gene>
    <name evidence="2" type="ORF">PACLA_8A068601</name>
</gene>
<feature type="compositionally biased region" description="Polar residues" evidence="1">
    <location>
        <begin position="24"/>
        <end position="37"/>
    </location>
</feature>
<comment type="caution">
    <text evidence="2">The sequence shown here is derived from an EMBL/GenBank/DDBJ whole genome shotgun (WGS) entry which is preliminary data.</text>
</comment>
<dbReference type="AlphaFoldDB" id="A0A6S7JEX7"/>
<protein>
    <submittedName>
        <fullName evidence="2">Uncharacterized protein</fullName>
    </submittedName>
</protein>
<feature type="compositionally biased region" description="Basic residues" evidence="1">
    <location>
        <begin position="89"/>
        <end position="98"/>
    </location>
</feature>
<sequence>MTEALNDDNHEDNTDPVNPEISPLDTQENFPENFRKNTSSLPSFNLAQCTSYFTKTFSAISPNKTFNIPSRIPKLASSQTPFKLDPRPIKRLRTSYVK</sequence>
<dbReference type="Proteomes" id="UP001152795">
    <property type="component" value="Unassembled WGS sequence"/>
</dbReference>
<proteinExistence type="predicted"/>
<accession>A0A6S7JEX7</accession>
<name>A0A6S7JEX7_PARCT</name>
<keyword evidence="3" id="KW-1185">Reference proteome</keyword>